<feature type="domain" description="NAC" evidence="6">
    <location>
        <begin position="10"/>
        <end position="156"/>
    </location>
</feature>
<dbReference type="PANTHER" id="PTHR31744:SF79">
    <property type="entry name" value="NAC DOMAIN-CONTAINING PROTEIN"/>
    <property type="match status" value="1"/>
</dbReference>
<keyword evidence="7" id="KW-1185">Reference proteome</keyword>
<evidence type="ECO:0000259" key="6">
    <source>
        <dbReference type="PROSITE" id="PS51005"/>
    </source>
</evidence>
<evidence type="ECO:0000313" key="7">
    <source>
        <dbReference type="Proteomes" id="UP000813463"/>
    </source>
</evidence>
<dbReference type="Gene3D" id="2.170.150.80">
    <property type="entry name" value="NAC domain"/>
    <property type="match status" value="1"/>
</dbReference>
<dbReference type="GeneID" id="110788159"/>
<dbReference type="PANTHER" id="PTHR31744">
    <property type="entry name" value="PROTEIN CUP-SHAPED COTYLEDON 2-RELATED"/>
    <property type="match status" value="1"/>
</dbReference>
<organism evidence="7 8">
    <name type="scientific">Spinacia oleracea</name>
    <name type="common">Spinach</name>
    <dbReference type="NCBI Taxonomy" id="3562"/>
    <lineage>
        <taxon>Eukaryota</taxon>
        <taxon>Viridiplantae</taxon>
        <taxon>Streptophyta</taxon>
        <taxon>Embryophyta</taxon>
        <taxon>Tracheophyta</taxon>
        <taxon>Spermatophyta</taxon>
        <taxon>Magnoliopsida</taxon>
        <taxon>eudicotyledons</taxon>
        <taxon>Gunneridae</taxon>
        <taxon>Pentapetalae</taxon>
        <taxon>Caryophyllales</taxon>
        <taxon>Chenopodiaceae</taxon>
        <taxon>Chenopodioideae</taxon>
        <taxon>Anserineae</taxon>
        <taxon>Spinacia</taxon>
    </lineage>
</organism>
<evidence type="ECO:0000256" key="4">
    <source>
        <dbReference type="ARBA" id="ARBA00023163"/>
    </source>
</evidence>
<dbReference type="Proteomes" id="UP000813463">
    <property type="component" value="Chromosome 4"/>
</dbReference>
<dbReference type="SUPFAM" id="SSF101941">
    <property type="entry name" value="NAC domain"/>
    <property type="match status" value="1"/>
</dbReference>
<proteinExistence type="predicted"/>
<dbReference type="GO" id="GO:0005634">
    <property type="term" value="C:nucleus"/>
    <property type="evidence" value="ECO:0007669"/>
    <property type="project" value="UniProtKB-SubCell"/>
</dbReference>
<dbReference type="GO" id="GO:0003677">
    <property type="term" value="F:DNA binding"/>
    <property type="evidence" value="ECO:0007669"/>
    <property type="project" value="UniProtKB-KW"/>
</dbReference>
<dbReference type="RefSeq" id="XP_021848488.1">
    <property type="nucleotide sequence ID" value="XM_021992796.2"/>
</dbReference>
<dbReference type="GO" id="GO:0006355">
    <property type="term" value="P:regulation of DNA-templated transcription"/>
    <property type="evidence" value="ECO:0007669"/>
    <property type="project" value="InterPro"/>
</dbReference>
<dbReference type="InterPro" id="IPR036093">
    <property type="entry name" value="NAC_dom_sf"/>
</dbReference>
<keyword evidence="3" id="KW-0238">DNA-binding</keyword>
<sequence length="330" mass="37501">MDDKTSPSFELPGFRFHPTEEELLDFYLKNMVNGRKMYHDIIGFLNIYRFDPWDLPGLAKIGEREWYFFVPRDRKQSNGGRPNRTTEHGFWKATGSDRKIVSLSEPKRVIGLRKTLVFYKGRAPRGSKTDWIMNEYRLPDNIVLPKDIVLCKIYRKATSLKELEQRAAKEEEKSTNGFAYSYPTSPLSSSNETYSFLDAATANANANANDVNANVNVNVNANANASGQFFQDFFTPMSTNDMITTLKKEDQTPFVETNCSQVAAAKNVTSNTIQLPFGKENLELQVPKSGMDWAQDPLFSLSCSPWLENLLNFASPTLISQTCNQLYFIT</sequence>
<name>A0A9R0IFU0_SPIOL</name>
<reference evidence="7" key="1">
    <citation type="journal article" date="2021" name="Nat. Commun.">
        <title>Genomic analyses provide insights into spinach domestication and the genetic basis of agronomic traits.</title>
        <authorList>
            <person name="Cai X."/>
            <person name="Sun X."/>
            <person name="Xu C."/>
            <person name="Sun H."/>
            <person name="Wang X."/>
            <person name="Ge C."/>
            <person name="Zhang Z."/>
            <person name="Wang Q."/>
            <person name="Fei Z."/>
            <person name="Jiao C."/>
            <person name="Wang Q."/>
        </authorList>
    </citation>
    <scope>NUCLEOTIDE SEQUENCE [LARGE SCALE GENOMIC DNA]</scope>
    <source>
        <strain evidence="7">cv. Varoflay</strain>
    </source>
</reference>
<dbReference type="FunFam" id="2.170.150.80:FF:000010">
    <property type="entry name" value="NAC domain-containing protein 67-like"/>
    <property type="match status" value="1"/>
</dbReference>
<evidence type="ECO:0000256" key="1">
    <source>
        <dbReference type="ARBA" id="ARBA00004123"/>
    </source>
</evidence>
<keyword evidence="4" id="KW-0804">Transcription</keyword>
<accession>A0A9R0IFU0</accession>
<evidence type="ECO:0000256" key="3">
    <source>
        <dbReference type="ARBA" id="ARBA00023125"/>
    </source>
</evidence>
<keyword evidence="5" id="KW-0539">Nucleus</keyword>
<dbReference type="PROSITE" id="PS51005">
    <property type="entry name" value="NAC"/>
    <property type="match status" value="1"/>
</dbReference>
<dbReference type="InterPro" id="IPR003441">
    <property type="entry name" value="NAC-dom"/>
</dbReference>
<keyword evidence="2" id="KW-0805">Transcription regulation</keyword>
<reference evidence="8" key="2">
    <citation type="submission" date="2025-08" db="UniProtKB">
        <authorList>
            <consortium name="RefSeq"/>
        </authorList>
    </citation>
    <scope>IDENTIFICATION</scope>
    <source>
        <tissue evidence="8">Leaf</tissue>
    </source>
</reference>
<evidence type="ECO:0000256" key="2">
    <source>
        <dbReference type="ARBA" id="ARBA00023015"/>
    </source>
</evidence>
<evidence type="ECO:0000313" key="8">
    <source>
        <dbReference type="RefSeq" id="XP_021848488.1"/>
    </source>
</evidence>
<dbReference type="Pfam" id="PF02365">
    <property type="entry name" value="NAM"/>
    <property type="match status" value="1"/>
</dbReference>
<evidence type="ECO:0000256" key="5">
    <source>
        <dbReference type="ARBA" id="ARBA00023242"/>
    </source>
</evidence>
<dbReference type="KEGG" id="soe:110788159"/>
<protein>
    <submittedName>
        <fullName evidence="8">NAC domain-containing protein 6</fullName>
    </submittedName>
</protein>
<dbReference type="OrthoDB" id="1880352at2759"/>
<comment type="subcellular location">
    <subcellularLocation>
        <location evidence="1">Nucleus</location>
    </subcellularLocation>
</comment>
<dbReference type="AlphaFoldDB" id="A0A9R0IFU0"/>
<gene>
    <name evidence="8" type="primary">LOC110788159</name>
</gene>